<dbReference type="Gene3D" id="3.40.50.1820">
    <property type="entry name" value="alpha/beta hydrolase"/>
    <property type="match status" value="1"/>
</dbReference>
<dbReference type="Pfam" id="PF09994">
    <property type="entry name" value="T6SS_Tle1-like_cat"/>
    <property type="match status" value="1"/>
</dbReference>
<feature type="domain" description="T6SS Phospholipase effector Tle1-like catalytic" evidence="1">
    <location>
        <begin position="3"/>
        <end position="258"/>
    </location>
</feature>
<protein>
    <submittedName>
        <fullName evidence="2">DUF2235 domain-containing protein</fullName>
    </submittedName>
</protein>
<comment type="caution">
    <text evidence="2">The sequence shown here is derived from an EMBL/GenBank/DDBJ whole genome shotgun (WGS) entry which is preliminary data.</text>
</comment>
<evidence type="ECO:0000313" key="3">
    <source>
        <dbReference type="Proteomes" id="UP001216253"/>
    </source>
</evidence>
<dbReference type="SUPFAM" id="SSF53474">
    <property type="entry name" value="alpha/beta-Hydrolases"/>
    <property type="match status" value="1"/>
</dbReference>
<dbReference type="EMBL" id="JARESE010000080">
    <property type="protein sequence ID" value="MDE8654330.1"/>
    <property type="molecule type" value="Genomic_DNA"/>
</dbReference>
<dbReference type="InterPro" id="IPR029058">
    <property type="entry name" value="AB_hydrolase_fold"/>
</dbReference>
<proteinExistence type="predicted"/>
<evidence type="ECO:0000259" key="1">
    <source>
        <dbReference type="Pfam" id="PF09994"/>
    </source>
</evidence>
<name>A0ABT5WWP3_9SPHN</name>
<dbReference type="PANTHER" id="PTHR33840:SF1">
    <property type="entry name" value="TLE1 PHOSPHOLIPASE DOMAIN-CONTAINING PROTEIN"/>
    <property type="match status" value="1"/>
</dbReference>
<dbReference type="Proteomes" id="UP001216253">
    <property type="component" value="Unassembled WGS sequence"/>
</dbReference>
<gene>
    <name evidence="2" type="ORF">PYV00_21770</name>
</gene>
<accession>A0ABT5WWP3</accession>
<evidence type="ECO:0000313" key="2">
    <source>
        <dbReference type="EMBL" id="MDE8654330.1"/>
    </source>
</evidence>
<reference evidence="2 3" key="1">
    <citation type="submission" date="2023-03" db="EMBL/GenBank/DDBJ databases">
        <title>NovoSphingobium album sp. nov. isolated from polycyclic aromatic hydrocarbons- and heavy-metal polluted soil.</title>
        <authorList>
            <person name="Liu Z."/>
            <person name="Wang K."/>
        </authorList>
    </citation>
    <scope>NUCLEOTIDE SEQUENCE [LARGE SCALE GENOMIC DNA]</scope>
    <source>
        <strain evidence="2 3">H3SJ31-1</strain>
    </source>
</reference>
<keyword evidence="3" id="KW-1185">Reference proteome</keyword>
<organism evidence="2 3">
    <name type="scientific">Novosphingobium album</name>
    <name type="common">ex Liu et al. 2023</name>
    <dbReference type="NCBI Taxonomy" id="3031130"/>
    <lineage>
        <taxon>Bacteria</taxon>
        <taxon>Pseudomonadati</taxon>
        <taxon>Pseudomonadota</taxon>
        <taxon>Alphaproteobacteria</taxon>
        <taxon>Sphingomonadales</taxon>
        <taxon>Sphingomonadaceae</taxon>
        <taxon>Novosphingobium</taxon>
    </lineage>
</organism>
<dbReference type="PANTHER" id="PTHR33840">
    <property type="match status" value="1"/>
</dbReference>
<dbReference type="InterPro" id="IPR018712">
    <property type="entry name" value="Tle1-like_cat"/>
</dbReference>
<sequence>MARNIIVCCDGTSNQPSNDATNVAKLTEVLVKDPAQQLVYYHPGLGTMAAPGFTTRVGSWGARTAGLALGYGLKDDLRDAYIYIMNHWRPGDRLFLFGFSRGAYTVRALASLIRLYGLAMAGNEALVPYAVQMMWPSNDGEGHFDETMRKAKQFKVSLTTGDCPIYFMGVWDTVSSVGWINNPVSFPHTRTNDAIAHVRHAVAIDERRAFFRTNLFDTAPGQDLRQVWFPGDHCDVGGGYPEAESGMSKYPLEWMISEAAAKGLLIDPVHAATILGKDGSGYSEAKPDAELHDSMTGFWPALEYVSKRHWNKQLMAYEHIRNRGRRRDMGQAPIVHDVAWLIPGYAARLPADAIPLSKAF</sequence>
<dbReference type="RefSeq" id="WP_275230455.1">
    <property type="nucleotide sequence ID" value="NZ_JARESE010000080.1"/>
</dbReference>